<evidence type="ECO:0000313" key="7">
    <source>
        <dbReference type="EMBL" id="WOH14795.1"/>
    </source>
</evidence>
<accession>A0AAF1BCY4</accession>
<keyword evidence="5" id="KW-0472">Membrane</keyword>
<dbReference type="GO" id="GO:0005634">
    <property type="term" value="C:nucleus"/>
    <property type="evidence" value="ECO:0007669"/>
    <property type="project" value="UniProtKB-SubCell"/>
</dbReference>
<dbReference type="Proteomes" id="UP000077755">
    <property type="component" value="Chromosome 9"/>
</dbReference>
<keyword evidence="4" id="KW-0539">Nucleus</keyword>
<dbReference type="GO" id="GO:0005737">
    <property type="term" value="C:cytoplasm"/>
    <property type="evidence" value="ECO:0007669"/>
    <property type="project" value="UniProtKB-SubCell"/>
</dbReference>
<dbReference type="GO" id="GO:0000278">
    <property type="term" value="P:mitotic cell cycle"/>
    <property type="evidence" value="ECO:0007669"/>
    <property type="project" value="InterPro"/>
</dbReference>
<evidence type="ECO:0000313" key="8">
    <source>
        <dbReference type="Proteomes" id="UP000077755"/>
    </source>
</evidence>
<evidence type="ECO:0000256" key="4">
    <source>
        <dbReference type="ARBA" id="ARBA00023242"/>
    </source>
</evidence>
<keyword evidence="5" id="KW-1133">Transmembrane helix</keyword>
<dbReference type="Gene3D" id="1.10.246.200">
    <property type="entry name" value="WPP domain"/>
    <property type="match status" value="1"/>
</dbReference>
<dbReference type="PANTHER" id="PTHR34362">
    <property type="entry name" value="WPP DOMAIN-CONTAINING PROTEIN 1-RELATED"/>
    <property type="match status" value="1"/>
</dbReference>
<organism evidence="7 8">
    <name type="scientific">Daucus carota subsp. sativus</name>
    <name type="common">Carrot</name>
    <dbReference type="NCBI Taxonomy" id="79200"/>
    <lineage>
        <taxon>Eukaryota</taxon>
        <taxon>Viridiplantae</taxon>
        <taxon>Streptophyta</taxon>
        <taxon>Embryophyta</taxon>
        <taxon>Tracheophyta</taxon>
        <taxon>Spermatophyta</taxon>
        <taxon>Magnoliopsida</taxon>
        <taxon>eudicotyledons</taxon>
        <taxon>Gunneridae</taxon>
        <taxon>Pentapetalae</taxon>
        <taxon>asterids</taxon>
        <taxon>campanulids</taxon>
        <taxon>Apiales</taxon>
        <taxon>Apiaceae</taxon>
        <taxon>Apioideae</taxon>
        <taxon>Scandiceae</taxon>
        <taxon>Daucinae</taxon>
        <taxon>Daucus</taxon>
        <taxon>Daucus sect. Daucus</taxon>
    </lineage>
</organism>
<gene>
    <name evidence="7" type="ORF">DCAR_0934318</name>
</gene>
<comment type="subcellular location">
    <subcellularLocation>
        <location evidence="2">Cytoplasm</location>
    </subcellularLocation>
    <subcellularLocation>
        <location evidence="1">Nucleus</location>
    </subcellularLocation>
</comment>
<keyword evidence="8" id="KW-1185">Reference proteome</keyword>
<sequence length="154" mass="17062">MAEIDDKPSQPSPSISKSPVTYAIWPPSQRTCNAVTKRLLETLSSPSVISKRYDTLPEEKARVIAAKIEGEAFATAFITASPDDDGIEILQGYESKTLLLISHAFEACNHFSSLILLLTSKTGDFRRPLRALFIALNLYLLSLSRIYTLFPKSL</sequence>
<dbReference type="Pfam" id="PF13943">
    <property type="entry name" value="WPP"/>
    <property type="match status" value="1"/>
</dbReference>
<reference evidence="7" key="1">
    <citation type="journal article" date="2016" name="Nat. Genet.">
        <title>A high-quality carrot genome assembly provides new insights into carotenoid accumulation and asterid genome evolution.</title>
        <authorList>
            <person name="Iorizzo M."/>
            <person name="Ellison S."/>
            <person name="Senalik D."/>
            <person name="Zeng P."/>
            <person name="Satapoomin P."/>
            <person name="Huang J."/>
            <person name="Bowman M."/>
            <person name="Iovene M."/>
            <person name="Sanseverino W."/>
            <person name="Cavagnaro P."/>
            <person name="Yildiz M."/>
            <person name="Macko-Podgorni A."/>
            <person name="Moranska E."/>
            <person name="Grzebelus E."/>
            <person name="Grzebelus D."/>
            <person name="Ashrafi H."/>
            <person name="Zheng Z."/>
            <person name="Cheng S."/>
            <person name="Spooner D."/>
            <person name="Van Deynze A."/>
            <person name="Simon P."/>
        </authorList>
    </citation>
    <scope>NUCLEOTIDE SEQUENCE</scope>
    <source>
        <tissue evidence="7">Leaf</tissue>
    </source>
</reference>
<proteinExistence type="predicted"/>
<feature type="domain" description="WPP" evidence="6">
    <location>
        <begin position="23"/>
        <end position="95"/>
    </location>
</feature>
<evidence type="ECO:0000256" key="5">
    <source>
        <dbReference type="SAM" id="Phobius"/>
    </source>
</evidence>
<protein>
    <recommendedName>
        <fullName evidence="6">WPP domain-containing protein</fullName>
    </recommendedName>
</protein>
<dbReference type="PANTHER" id="PTHR34362:SF1">
    <property type="entry name" value="WPP DOMAIN-CONTAINING PROTEIN 1-RELATED"/>
    <property type="match status" value="1"/>
</dbReference>
<evidence type="ECO:0000256" key="2">
    <source>
        <dbReference type="ARBA" id="ARBA00004496"/>
    </source>
</evidence>
<feature type="transmembrane region" description="Helical" evidence="5">
    <location>
        <begin position="131"/>
        <end position="150"/>
    </location>
</feature>
<dbReference type="InterPro" id="IPR038214">
    <property type="entry name" value="WPP_sf"/>
</dbReference>
<dbReference type="EMBL" id="CP093351">
    <property type="protein sequence ID" value="WOH14795.1"/>
    <property type="molecule type" value="Genomic_DNA"/>
</dbReference>
<dbReference type="InterPro" id="IPR044692">
    <property type="entry name" value="WPP1/2/3"/>
</dbReference>
<keyword evidence="3" id="KW-0963">Cytoplasm</keyword>
<dbReference type="AlphaFoldDB" id="A0AAF1BCY4"/>
<reference evidence="7" key="2">
    <citation type="submission" date="2022-03" db="EMBL/GenBank/DDBJ databases">
        <title>Draft title - Genomic analysis of global carrot germplasm unveils the trajectory of domestication and the origin of high carotenoid orange carrot.</title>
        <authorList>
            <person name="Iorizzo M."/>
            <person name="Ellison S."/>
            <person name="Senalik D."/>
            <person name="Macko-Podgorni A."/>
            <person name="Grzebelus D."/>
            <person name="Bostan H."/>
            <person name="Rolling W."/>
            <person name="Curaba J."/>
            <person name="Simon P."/>
        </authorList>
    </citation>
    <scope>NUCLEOTIDE SEQUENCE</scope>
    <source>
        <tissue evidence="7">Leaf</tissue>
    </source>
</reference>
<evidence type="ECO:0000256" key="3">
    <source>
        <dbReference type="ARBA" id="ARBA00022490"/>
    </source>
</evidence>
<dbReference type="GO" id="GO:0048527">
    <property type="term" value="P:lateral root development"/>
    <property type="evidence" value="ECO:0007669"/>
    <property type="project" value="InterPro"/>
</dbReference>
<name>A0AAF1BCY4_DAUCS</name>
<keyword evidence="5" id="KW-0812">Transmembrane</keyword>
<evidence type="ECO:0000259" key="6">
    <source>
        <dbReference type="Pfam" id="PF13943"/>
    </source>
</evidence>
<dbReference type="InterPro" id="IPR025265">
    <property type="entry name" value="WPP_dom"/>
</dbReference>
<evidence type="ECO:0000256" key="1">
    <source>
        <dbReference type="ARBA" id="ARBA00004123"/>
    </source>
</evidence>